<feature type="region of interest" description="Disordered" evidence="1">
    <location>
        <begin position="1"/>
        <end position="41"/>
    </location>
</feature>
<evidence type="ECO:0000313" key="2">
    <source>
        <dbReference type="EMBL" id="CAA9559664.1"/>
    </source>
</evidence>
<sequence>DAQEHDARDPRTGLGRGRDVVGELHRREGIRSRRGRTREPV</sequence>
<organism evidence="2">
    <name type="scientific">uncultured Thermomicrobiales bacterium</name>
    <dbReference type="NCBI Taxonomy" id="1645740"/>
    <lineage>
        <taxon>Bacteria</taxon>
        <taxon>Pseudomonadati</taxon>
        <taxon>Thermomicrobiota</taxon>
        <taxon>Thermomicrobia</taxon>
        <taxon>Thermomicrobiales</taxon>
        <taxon>environmental samples</taxon>
    </lineage>
</organism>
<protein>
    <submittedName>
        <fullName evidence="2">Uncharacterized protein</fullName>
    </submittedName>
</protein>
<reference evidence="2" key="1">
    <citation type="submission" date="2020-02" db="EMBL/GenBank/DDBJ databases">
        <authorList>
            <person name="Meier V. D."/>
        </authorList>
    </citation>
    <scope>NUCLEOTIDE SEQUENCE</scope>
    <source>
        <strain evidence="2">AVDCRST_MAG70</strain>
    </source>
</reference>
<proteinExistence type="predicted"/>
<dbReference type="AlphaFoldDB" id="A0A6J4UVI0"/>
<dbReference type="EMBL" id="CADCWH010000247">
    <property type="protein sequence ID" value="CAA9559664.1"/>
    <property type="molecule type" value="Genomic_DNA"/>
</dbReference>
<accession>A0A6J4UVI0</accession>
<feature type="non-terminal residue" evidence="2">
    <location>
        <position position="41"/>
    </location>
</feature>
<name>A0A6J4UVI0_9BACT</name>
<gene>
    <name evidence="2" type="ORF">AVDCRST_MAG70-1559</name>
</gene>
<evidence type="ECO:0000256" key="1">
    <source>
        <dbReference type="SAM" id="MobiDB-lite"/>
    </source>
</evidence>
<feature type="non-terminal residue" evidence="2">
    <location>
        <position position="1"/>
    </location>
</feature>